<keyword evidence="1 2" id="KW-0238">DNA-binding</keyword>
<comment type="caution">
    <text evidence="5">The sequence shown here is derived from an EMBL/GenBank/DDBJ whole genome shotgun (WGS) entry which is preliminary data.</text>
</comment>
<organism evidence="5 6">
    <name type="scientific">Lysobacter concretionis Ko07 = DSM 16239</name>
    <dbReference type="NCBI Taxonomy" id="1122185"/>
    <lineage>
        <taxon>Bacteria</taxon>
        <taxon>Pseudomonadati</taxon>
        <taxon>Pseudomonadota</taxon>
        <taxon>Gammaproteobacteria</taxon>
        <taxon>Lysobacterales</taxon>
        <taxon>Lysobacteraceae</taxon>
        <taxon>Novilysobacter</taxon>
    </lineage>
</organism>
<dbReference type="PANTHER" id="PTHR47752">
    <property type="entry name" value="HTH-TYPE TRANSCRIPTIONAL REPRESSOR FABR"/>
    <property type="match status" value="1"/>
</dbReference>
<dbReference type="PANTHER" id="PTHR47752:SF1">
    <property type="entry name" value="HTH-TYPE TRANSCRIPTIONAL REPRESSOR FABR"/>
    <property type="match status" value="1"/>
</dbReference>
<dbReference type="Gene3D" id="1.10.10.60">
    <property type="entry name" value="Homeodomain-like"/>
    <property type="match status" value="1"/>
</dbReference>
<protein>
    <submittedName>
        <fullName evidence="5">TetR family transcriptional regulator</fullName>
    </submittedName>
</protein>
<dbReference type="eggNOG" id="COG1309">
    <property type="taxonomic scope" value="Bacteria"/>
</dbReference>
<name>A0A0A0ERX6_9GAMM</name>
<dbReference type="PROSITE" id="PS50977">
    <property type="entry name" value="HTH_TETR_2"/>
    <property type="match status" value="1"/>
</dbReference>
<dbReference type="Pfam" id="PF00440">
    <property type="entry name" value="TetR_N"/>
    <property type="match status" value="1"/>
</dbReference>
<evidence type="ECO:0000313" key="6">
    <source>
        <dbReference type="Proteomes" id="UP000030017"/>
    </source>
</evidence>
<dbReference type="GO" id="GO:0003677">
    <property type="term" value="F:DNA binding"/>
    <property type="evidence" value="ECO:0007669"/>
    <property type="project" value="UniProtKB-UniRule"/>
</dbReference>
<dbReference type="STRING" id="1122185.N792_00970"/>
<dbReference type="SUPFAM" id="SSF46689">
    <property type="entry name" value="Homeodomain-like"/>
    <property type="match status" value="1"/>
</dbReference>
<dbReference type="InterPro" id="IPR009057">
    <property type="entry name" value="Homeodomain-like_sf"/>
</dbReference>
<dbReference type="NCBIfam" id="NF008402">
    <property type="entry name" value="PRK11202.1"/>
    <property type="match status" value="1"/>
</dbReference>
<dbReference type="Gene3D" id="1.10.357.10">
    <property type="entry name" value="Tetracycline Repressor, domain 2"/>
    <property type="match status" value="1"/>
</dbReference>
<evidence type="ECO:0000256" key="1">
    <source>
        <dbReference type="ARBA" id="ARBA00023125"/>
    </source>
</evidence>
<dbReference type="InterPro" id="IPR001647">
    <property type="entry name" value="HTH_TetR"/>
</dbReference>
<gene>
    <name evidence="5" type="ORF">N792_00970</name>
</gene>
<dbReference type="Proteomes" id="UP000030017">
    <property type="component" value="Unassembled WGS sequence"/>
</dbReference>
<proteinExistence type="predicted"/>
<evidence type="ECO:0000313" key="5">
    <source>
        <dbReference type="EMBL" id="KGM52843.1"/>
    </source>
</evidence>
<evidence type="ECO:0000259" key="4">
    <source>
        <dbReference type="PROSITE" id="PS50977"/>
    </source>
</evidence>
<evidence type="ECO:0000256" key="3">
    <source>
        <dbReference type="SAM" id="MobiDB-lite"/>
    </source>
</evidence>
<dbReference type="OrthoDB" id="8617654at2"/>
<dbReference type="AlphaFoldDB" id="A0A0A0ERX6"/>
<feature type="DNA-binding region" description="H-T-H motif" evidence="2">
    <location>
        <begin position="46"/>
        <end position="65"/>
    </location>
</feature>
<feature type="region of interest" description="Disordered" evidence="3">
    <location>
        <begin position="1"/>
        <end position="21"/>
    </location>
</feature>
<evidence type="ECO:0000256" key="2">
    <source>
        <dbReference type="PROSITE-ProRule" id="PRU00335"/>
    </source>
</evidence>
<dbReference type="RefSeq" id="WP_036192272.1">
    <property type="nucleotide sequence ID" value="NZ_AVPS01000001.1"/>
</dbReference>
<accession>A0A0A0ERX6</accession>
<sequence>MPASFVPHSQPASPSRLGRRPSITREDLLTAALALLGPNRSVSTLGLREVAREANIAPNSFYRHFRDIDELAVVLIDRAGSSLRTIIGQARNRASTGRGVVRSSVEAFFDRLRADDRYLHLLLREGLAGSNAYKQAVDRQLSFFEEELQEDLIRLATSSGIPLHEPELVARAITRLVFAVGGSAIDLPRSSDPEQIDQLTTMVKMIVVGAQRMHPQAK</sequence>
<reference evidence="5 6" key="1">
    <citation type="submission" date="2013-08" db="EMBL/GenBank/DDBJ databases">
        <title>Genome sequencing of Lysobacter.</title>
        <authorList>
            <person name="Zhang S."/>
            <person name="Wang G."/>
        </authorList>
    </citation>
    <scope>NUCLEOTIDE SEQUENCE [LARGE SCALE GENOMIC DNA]</scope>
    <source>
        <strain evidence="5 6">Ko07</strain>
    </source>
</reference>
<dbReference type="EMBL" id="AVPS01000001">
    <property type="protein sequence ID" value="KGM52843.1"/>
    <property type="molecule type" value="Genomic_DNA"/>
</dbReference>
<feature type="domain" description="HTH tetR-type" evidence="4">
    <location>
        <begin position="22"/>
        <end position="83"/>
    </location>
</feature>
<keyword evidence="6" id="KW-1185">Reference proteome</keyword>
<dbReference type="InterPro" id="IPR050692">
    <property type="entry name" value="HTH_transcr_repressor_FabR"/>
</dbReference>